<reference evidence="3 4" key="1">
    <citation type="submission" date="2018-02" db="EMBL/GenBank/DDBJ databases">
        <title>A novel lanthanide dependent methylotroph, Methylotenera sp. La3113.</title>
        <authorList>
            <person name="Lv H."/>
            <person name="Tani A."/>
        </authorList>
    </citation>
    <scope>NUCLEOTIDE SEQUENCE [LARGE SCALE GENOMIC DNA]</scope>
    <source>
        <strain evidence="3 4">La3113</strain>
    </source>
</reference>
<organism evidence="3 4">
    <name type="scientific">Methylotenera oryzisoli</name>
    <dbReference type="NCBI Taxonomy" id="2080758"/>
    <lineage>
        <taxon>Bacteria</taxon>
        <taxon>Pseudomonadati</taxon>
        <taxon>Pseudomonadota</taxon>
        <taxon>Betaproteobacteria</taxon>
        <taxon>Nitrosomonadales</taxon>
        <taxon>Methylophilaceae</taxon>
        <taxon>Methylotenera</taxon>
    </lineage>
</organism>
<evidence type="ECO:0000256" key="1">
    <source>
        <dbReference type="SAM" id="Coils"/>
    </source>
</evidence>
<feature type="coiled-coil region" evidence="1">
    <location>
        <begin position="40"/>
        <end position="67"/>
    </location>
</feature>
<evidence type="ECO:0000313" key="3">
    <source>
        <dbReference type="EMBL" id="TFW72517.1"/>
    </source>
</evidence>
<keyword evidence="2" id="KW-0732">Signal</keyword>
<dbReference type="EMBL" id="PQVH01000005">
    <property type="protein sequence ID" value="TFW72517.1"/>
    <property type="molecule type" value="Genomic_DNA"/>
</dbReference>
<dbReference type="OrthoDB" id="8536501at2"/>
<keyword evidence="4" id="KW-1185">Reference proteome</keyword>
<evidence type="ECO:0000256" key="2">
    <source>
        <dbReference type="SAM" id="SignalP"/>
    </source>
</evidence>
<dbReference type="Proteomes" id="UP000297706">
    <property type="component" value="Unassembled WGS sequence"/>
</dbReference>
<name>A0A4Y9VTS3_9PROT</name>
<sequence length="160" mass="19008">MKRTALIALLVTAIFSATPAMAEKTTPQNGAQIQQNAPNVAEFDKQMKQIQENMKKMQQEMDKIHQTQDPQKRQKLLKEHWSTMQNNMHMMEGMWGPDGCMGMGHDMMMGWDDMDDYYSNLTPEQMKQRQYMMDHYMPMQQMMMDHMMQHQHEMWGQPSR</sequence>
<protein>
    <submittedName>
        <fullName evidence="3">Uncharacterized protein</fullName>
    </submittedName>
</protein>
<proteinExistence type="predicted"/>
<evidence type="ECO:0000313" key="4">
    <source>
        <dbReference type="Proteomes" id="UP000297706"/>
    </source>
</evidence>
<keyword evidence="1" id="KW-0175">Coiled coil</keyword>
<feature type="signal peptide" evidence="2">
    <location>
        <begin position="1"/>
        <end position="22"/>
    </location>
</feature>
<accession>A0A4Y9VTS3</accession>
<dbReference type="RefSeq" id="WP_019898842.1">
    <property type="nucleotide sequence ID" value="NZ_PQVH01000005.1"/>
</dbReference>
<dbReference type="AlphaFoldDB" id="A0A4Y9VTS3"/>
<comment type="caution">
    <text evidence="3">The sequence shown here is derived from an EMBL/GenBank/DDBJ whole genome shotgun (WGS) entry which is preliminary data.</text>
</comment>
<feature type="chain" id="PRO_5021280366" evidence="2">
    <location>
        <begin position="23"/>
        <end position="160"/>
    </location>
</feature>
<gene>
    <name evidence="3" type="ORF">C3Y98_02610</name>
</gene>